<keyword evidence="4" id="KW-1185">Reference proteome</keyword>
<keyword evidence="1" id="KW-0175">Coiled coil</keyword>
<name>A0A0F7U2M5_PENBI</name>
<reference evidence="4" key="1">
    <citation type="journal article" date="2015" name="Genome Announc.">
        <title>Draft genome sequence of the fungus Penicillium brasilianum MG11.</title>
        <authorList>
            <person name="Horn F."/>
            <person name="Linde J."/>
            <person name="Mattern D.J."/>
            <person name="Walther G."/>
            <person name="Guthke R."/>
            <person name="Brakhage A.A."/>
            <person name="Valiante V."/>
        </authorList>
    </citation>
    <scope>NUCLEOTIDE SEQUENCE [LARGE SCALE GENOMIC DNA]</scope>
    <source>
        <strain evidence="4">MG11</strain>
    </source>
</reference>
<feature type="compositionally biased region" description="Polar residues" evidence="2">
    <location>
        <begin position="1"/>
        <end position="12"/>
    </location>
</feature>
<feature type="coiled-coil region" evidence="1">
    <location>
        <begin position="107"/>
        <end position="155"/>
    </location>
</feature>
<organism evidence="3 4">
    <name type="scientific">Penicillium brasilianum</name>
    <dbReference type="NCBI Taxonomy" id="104259"/>
    <lineage>
        <taxon>Eukaryota</taxon>
        <taxon>Fungi</taxon>
        <taxon>Dikarya</taxon>
        <taxon>Ascomycota</taxon>
        <taxon>Pezizomycotina</taxon>
        <taxon>Eurotiomycetes</taxon>
        <taxon>Eurotiomycetidae</taxon>
        <taxon>Eurotiales</taxon>
        <taxon>Aspergillaceae</taxon>
        <taxon>Penicillium</taxon>
    </lineage>
</organism>
<protein>
    <submittedName>
        <fullName evidence="3">Uncharacterized protein</fullName>
    </submittedName>
</protein>
<evidence type="ECO:0000313" key="3">
    <source>
        <dbReference type="EMBL" id="CEJ62491.1"/>
    </source>
</evidence>
<dbReference type="OrthoDB" id="4360605at2759"/>
<dbReference type="Proteomes" id="UP000042958">
    <property type="component" value="Unassembled WGS sequence"/>
</dbReference>
<sequence length="245" mass="27577">MRPSIKSTQSERGCSRPKSDAHIGELDKIHSRSSATSDTFEHRVLRSAKRSATDQLPFPHKRRREDDNHDSLSVHKACFKHIGRAQEKLFRARQDQDQERAESAQVIQRLQMEKAEEMAKLRKVLAENENLSCEAKRLQMEASQLQQQLESFNSAMQGQVAWNDIQPALYQAHGDLVAAATQFWRNVEAIQNRQLATYLPGSGVVDTAWTSQISAQDPIVSTSLPEISELGEYSVLPQQAPTSAN</sequence>
<proteinExistence type="predicted"/>
<evidence type="ECO:0000256" key="1">
    <source>
        <dbReference type="SAM" id="Coils"/>
    </source>
</evidence>
<evidence type="ECO:0000256" key="2">
    <source>
        <dbReference type="SAM" id="MobiDB-lite"/>
    </source>
</evidence>
<dbReference type="EMBL" id="CDHK01000017">
    <property type="protein sequence ID" value="CEJ62491.1"/>
    <property type="molecule type" value="Genomic_DNA"/>
</dbReference>
<accession>A0A0F7U2M5</accession>
<evidence type="ECO:0000313" key="4">
    <source>
        <dbReference type="Proteomes" id="UP000042958"/>
    </source>
</evidence>
<gene>
    <name evidence="3" type="ORF">PMG11_10988</name>
</gene>
<feature type="compositionally biased region" description="Basic and acidic residues" evidence="2">
    <location>
        <begin position="13"/>
        <end position="30"/>
    </location>
</feature>
<feature type="region of interest" description="Disordered" evidence="2">
    <location>
        <begin position="1"/>
        <end position="70"/>
    </location>
</feature>
<dbReference type="AlphaFoldDB" id="A0A0F7U2M5"/>